<feature type="transmembrane region" description="Helical" evidence="8">
    <location>
        <begin position="174"/>
        <end position="202"/>
    </location>
</feature>
<evidence type="ECO:0000256" key="1">
    <source>
        <dbReference type="ARBA" id="ARBA00004651"/>
    </source>
</evidence>
<evidence type="ECO:0000259" key="9">
    <source>
        <dbReference type="Pfam" id="PF13231"/>
    </source>
</evidence>
<evidence type="ECO:0000313" key="12">
    <source>
        <dbReference type="Proteomes" id="UP000577419"/>
    </source>
</evidence>
<feature type="transmembrane region" description="Helical" evidence="8">
    <location>
        <begin position="209"/>
        <end position="227"/>
    </location>
</feature>
<feature type="transmembrane region" description="Helical" evidence="8">
    <location>
        <begin position="119"/>
        <end position="138"/>
    </location>
</feature>
<keyword evidence="7 8" id="KW-0472">Membrane</keyword>
<comment type="caution">
    <text evidence="10">The sequence shown here is derived from an EMBL/GenBank/DDBJ whole genome shotgun (WGS) entry which is preliminary data.</text>
</comment>
<dbReference type="InterPro" id="IPR050297">
    <property type="entry name" value="LipidA_mod_glycosyltrf_83"/>
</dbReference>
<dbReference type="PANTHER" id="PTHR33908">
    <property type="entry name" value="MANNOSYLTRANSFERASE YKCB-RELATED"/>
    <property type="match status" value="1"/>
</dbReference>
<keyword evidence="6 8" id="KW-1133">Transmembrane helix</keyword>
<reference evidence="12" key="1">
    <citation type="journal article" date="2020" name="bioRxiv">
        <title>A rank-normalized archaeal taxonomy based on genome phylogeny resolves widespread incomplete and uneven classifications.</title>
        <authorList>
            <person name="Rinke C."/>
            <person name="Chuvochina M."/>
            <person name="Mussig A.J."/>
            <person name="Chaumeil P.-A."/>
            <person name="Waite D.W."/>
            <person name="Whitman W.B."/>
            <person name="Parks D.H."/>
            <person name="Hugenholtz P."/>
        </authorList>
    </citation>
    <scope>NUCLEOTIDE SEQUENCE [LARGE SCALE GENOMIC DNA]</scope>
</reference>
<feature type="transmembrane region" description="Helical" evidence="8">
    <location>
        <begin position="68"/>
        <end position="86"/>
    </location>
</feature>
<dbReference type="EMBL" id="JAGVWF010000063">
    <property type="protein sequence ID" value="MBS3059649.1"/>
    <property type="molecule type" value="Genomic_DNA"/>
</dbReference>
<organism evidence="10 12">
    <name type="scientific">Candidatus Iainarchaeum sp</name>
    <dbReference type="NCBI Taxonomy" id="3101447"/>
    <lineage>
        <taxon>Archaea</taxon>
        <taxon>Candidatus Iainarchaeota</taxon>
        <taxon>Candidatus Iainarchaeia</taxon>
        <taxon>Candidatus Iainarchaeales</taxon>
        <taxon>Candidatus Iainarchaeaceae</taxon>
        <taxon>Candidatus Iainarchaeum</taxon>
    </lineage>
</organism>
<feature type="transmembrane region" description="Helical" evidence="8">
    <location>
        <begin position="355"/>
        <end position="374"/>
    </location>
</feature>
<evidence type="ECO:0000256" key="7">
    <source>
        <dbReference type="ARBA" id="ARBA00023136"/>
    </source>
</evidence>
<dbReference type="EMBL" id="DUFG01000001">
    <property type="protein sequence ID" value="HIH07753.1"/>
    <property type="molecule type" value="Genomic_DNA"/>
</dbReference>
<feature type="transmembrane region" description="Helical" evidence="8">
    <location>
        <begin position="93"/>
        <end position="113"/>
    </location>
</feature>
<evidence type="ECO:0000313" key="10">
    <source>
        <dbReference type="EMBL" id="HIH07753.1"/>
    </source>
</evidence>
<evidence type="ECO:0000256" key="2">
    <source>
        <dbReference type="ARBA" id="ARBA00022475"/>
    </source>
</evidence>
<keyword evidence="4 10" id="KW-0808">Transferase</keyword>
<dbReference type="PANTHER" id="PTHR33908:SF11">
    <property type="entry name" value="MEMBRANE PROTEIN"/>
    <property type="match status" value="1"/>
</dbReference>
<feature type="domain" description="Glycosyltransferase RgtA/B/C/D-like" evidence="9">
    <location>
        <begin position="72"/>
        <end position="223"/>
    </location>
</feature>
<evidence type="ECO:0000256" key="8">
    <source>
        <dbReference type="SAM" id="Phobius"/>
    </source>
</evidence>
<dbReference type="Proteomes" id="UP000683213">
    <property type="component" value="Unassembled WGS sequence"/>
</dbReference>
<dbReference type="Pfam" id="PF13231">
    <property type="entry name" value="PMT_2"/>
    <property type="match status" value="1"/>
</dbReference>
<feature type="transmembrane region" description="Helical" evidence="8">
    <location>
        <begin position="326"/>
        <end position="343"/>
    </location>
</feature>
<feature type="transmembrane region" description="Helical" evidence="8">
    <location>
        <begin position="145"/>
        <end position="162"/>
    </location>
</feature>
<evidence type="ECO:0000256" key="6">
    <source>
        <dbReference type="ARBA" id="ARBA00022989"/>
    </source>
</evidence>
<gene>
    <name evidence="10" type="ORF">HA237_00115</name>
    <name evidence="11" type="ORF">J4224_04460</name>
</gene>
<dbReference type="GO" id="GO:0005886">
    <property type="term" value="C:plasma membrane"/>
    <property type="evidence" value="ECO:0007669"/>
    <property type="project" value="UniProtKB-SubCell"/>
</dbReference>
<proteinExistence type="predicted"/>
<dbReference type="GO" id="GO:0016763">
    <property type="term" value="F:pentosyltransferase activity"/>
    <property type="evidence" value="ECO:0007669"/>
    <property type="project" value="TreeGrafter"/>
</dbReference>
<feature type="transmembrane region" description="Helical" evidence="8">
    <location>
        <begin position="298"/>
        <end position="320"/>
    </location>
</feature>
<keyword evidence="2" id="KW-1003">Cell membrane</keyword>
<dbReference type="Proteomes" id="UP000577419">
    <property type="component" value="Unassembled WGS sequence"/>
</dbReference>
<reference evidence="11" key="3">
    <citation type="submission" date="2021-05" db="EMBL/GenBank/DDBJ databases">
        <title>Protein family content uncovers lineage relationships and bacterial pathway maintenance mechanisms in DPANN archaea.</title>
        <authorList>
            <person name="Castelle C.J."/>
            <person name="Meheust R."/>
            <person name="Jaffe A.L."/>
            <person name="Seitz K."/>
            <person name="Gong X."/>
            <person name="Baker B.J."/>
            <person name="Banfield J.F."/>
        </authorList>
    </citation>
    <scope>NUCLEOTIDE SEQUENCE</scope>
    <source>
        <strain evidence="11">RIFCSPHIGHO2_01_FULL_GW2011_AR10_43_9</strain>
    </source>
</reference>
<dbReference type="AlphaFoldDB" id="A0A7J4IQH9"/>
<evidence type="ECO:0000256" key="3">
    <source>
        <dbReference type="ARBA" id="ARBA00022676"/>
    </source>
</evidence>
<evidence type="ECO:0000313" key="11">
    <source>
        <dbReference type="EMBL" id="MBS3059649.1"/>
    </source>
</evidence>
<keyword evidence="5 8" id="KW-0812">Transmembrane</keyword>
<reference evidence="11" key="2">
    <citation type="submission" date="2021-03" db="EMBL/GenBank/DDBJ databases">
        <authorList>
            <person name="Jaffe A."/>
        </authorList>
    </citation>
    <scope>NUCLEOTIDE SEQUENCE</scope>
    <source>
        <strain evidence="11">RIFCSPHIGHO2_01_FULL_GW2011_AR10_43_9</strain>
    </source>
</reference>
<dbReference type="GO" id="GO:0008610">
    <property type="term" value="P:lipid biosynthetic process"/>
    <property type="evidence" value="ECO:0007669"/>
    <property type="project" value="UniProtKB-ARBA"/>
</dbReference>
<accession>A0A7J4IQH9</accession>
<feature type="transmembrane region" description="Helical" evidence="8">
    <location>
        <begin position="380"/>
        <end position="400"/>
    </location>
</feature>
<evidence type="ECO:0000256" key="5">
    <source>
        <dbReference type="ARBA" id="ARBA00022692"/>
    </source>
</evidence>
<feature type="transmembrane region" description="Helical" evidence="8">
    <location>
        <begin position="271"/>
        <end position="291"/>
    </location>
</feature>
<name>A0A7J4IQH9_9ARCH</name>
<sequence length="510" mass="57134">MLDWQGTKKFVAERKELFILLVTALVLYSVALNDSVDGGDAAQYLVAGKALAEGKGYADVSFPGNPSFAYYPPAYPAIISAVFLLFGQNFVAVKFLSVLFAVFSVFISYLIFLKFFEERMSFLISAALAFNLLLLWYSHRALTETFYLFVSISAIYLLLSYLRKEPFPRYNFVAGTVLVVVAFFTKTIGAALGAAAAGVFFGKKEFKKSLILLLILLSFVIFWAYYISSVSSETSSIQGSYFSQFLLKDLDNPQLGNASIFELGQRAVSNFSYYAFVSIPQAVFPLLDIAFFFSQQNIFLLAVAAAIGLIFLLGYFSSWARSFNLIHLYIALYFLVLLFWPYADTSAVDRFLLPVLPFLLMFFVRGLMLLPIEAMARKEFIYIVLVTGIVASLASDAFYLSSIHERQLSPEYKEFVEAANWLKENSAGESVVLTNESFRAFLLSGRKTVQLEESSLEELNQKISRFGVDFILLAPFDSPFKETVEKNAAEFQLIFEGSSGKTRVFRVASG</sequence>
<protein>
    <submittedName>
        <fullName evidence="10">Glycosyltransferase family 39 protein</fullName>
        <ecNumber evidence="11">2.4.-.-</ecNumber>
    </submittedName>
</protein>
<dbReference type="InterPro" id="IPR038731">
    <property type="entry name" value="RgtA/B/C-like"/>
</dbReference>
<evidence type="ECO:0000256" key="4">
    <source>
        <dbReference type="ARBA" id="ARBA00022679"/>
    </source>
</evidence>
<comment type="subcellular location">
    <subcellularLocation>
        <location evidence="1">Cell membrane</location>
        <topology evidence="1">Multi-pass membrane protein</topology>
    </subcellularLocation>
</comment>
<dbReference type="EC" id="2.4.-.-" evidence="11"/>
<keyword evidence="3 11" id="KW-0328">Glycosyltransferase</keyword>